<feature type="compositionally biased region" description="Basic residues" evidence="1">
    <location>
        <begin position="34"/>
        <end position="55"/>
    </location>
</feature>
<feature type="compositionally biased region" description="Basic and acidic residues" evidence="1">
    <location>
        <begin position="16"/>
        <end position="26"/>
    </location>
</feature>
<evidence type="ECO:0000313" key="2">
    <source>
        <dbReference type="EMBL" id="KAK3793135.1"/>
    </source>
</evidence>
<reference evidence="2" key="1">
    <citation type="journal article" date="2023" name="G3 (Bethesda)">
        <title>A reference genome for the long-term kleptoplast-retaining sea slug Elysia crispata morphotype clarki.</title>
        <authorList>
            <person name="Eastman K.E."/>
            <person name="Pendleton A.L."/>
            <person name="Shaikh M.A."/>
            <person name="Suttiyut T."/>
            <person name="Ogas R."/>
            <person name="Tomko P."/>
            <person name="Gavelis G."/>
            <person name="Widhalm J.R."/>
            <person name="Wisecaver J.H."/>
        </authorList>
    </citation>
    <scope>NUCLEOTIDE SEQUENCE</scope>
    <source>
        <strain evidence="2">ECLA1</strain>
    </source>
</reference>
<dbReference type="Proteomes" id="UP001283361">
    <property type="component" value="Unassembled WGS sequence"/>
</dbReference>
<feature type="region of interest" description="Disordered" evidence="1">
    <location>
        <begin position="1"/>
        <end position="69"/>
    </location>
</feature>
<feature type="region of interest" description="Disordered" evidence="1">
    <location>
        <begin position="86"/>
        <end position="112"/>
    </location>
</feature>
<protein>
    <submittedName>
        <fullName evidence="2">Uncharacterized protein</fullName>
    </submittedName>
</protein>
<accession>A0AAE1ASV5</accession>
<gene>
    <name evidence="2" type="ORF">RRG08_024968</name>
</gene>
<evidence type="ECO:0000313" key="3">
    <source>
        <dbReference type="Proteomes" id="UP001283361"/>
    </source>
</evidence>
<keyword evidence="3" id="KW-1185">Reference proteome</keyword>
<organism evidence="2 3">
    <name type="scientific">Elysia crispata</name>
    <name type="common">lettuce slug</name>
    <dbReference type="NCBI Taxonomy" id="231223"/>
    <lineage>
        <taxon>Eukaryota</taxon>
        <taxon>Metazoa</taxon>
        <taxon>Spiralia</taxon>
        <taxon>Lophotrochozoa</taxon>
        <taxon>Mollusca</taxon>
        <taxon>Gastropoda</taxon>
        <taxon>Heterobranchia</taxon>
        <taxon>Euthyneura</taxon>
        <taxon>Panpulmonata</taxon>
        <taxon>Sacoglossa</taxon>
        <taxon>Placobranchoidea</taxon>
        <taxon>Plakobranchidae</taxon>
        <taxon>Elysia</taxon>
    </lineage>
</organism>
<name>A0AAE1ASV5_9GAST</name>
<evidence type="ECO:0000256" key="1">
    <source>
        <dbReference type="SAM" id="MobiDB-lite"/>
    </source>
</evidence>
<comment type="caution">
    <text evidence="2">The sequence shown here is derived from an EMBL/GenBank/DDBJ whole genome shotgun (WGS) entry which is preliminary data.</text>
</comment>
<proteinExistence type="predicted"/>
<dbReference type="AlphaFoldDB" id="A0AAE1ASV5"/>
<feature type="compositionally biased region" description="Basic and acidic residues" evidence="1">
    <location>
        <begin position="91"/>
        <end position="106"/>
    </location>
</feature>
<dbReference type="EMBL" id="JAWDGP010001278">
    <property type="protein sequence ID" value="KAK3793135.1"/>
    <property type="molecule type" value="Genomic_DNA"/>
</dbReference>
<sequence length="132" mass="14865">MEKRRKQEDAAGQTVETRRETRERGYRSGGGRIVTRHVRNGRAPHQRGCQRRANRGGKTAPKRDEDDLLGRDLTRGFSWKTIKNEGLAPRDCTHSDSKVTSERKGIENGQFPQPPLCWCGGACCSAMQDVKL</sequence>